<evidence type="ECO:0000313" key="3">
    <source>
        <dbReference type="EMBL" id="OZI35298.1"/>
    </source>
</evidence>
<dbReference type="OrthoDB" id="8806200at2"/>
<gene>
    <name evidence="4" type="ORF">CAL27_14650</name>
    <name evidence="3" type="ORF">CEG14_09345</name>
</gene>
<evidence type="ECO:0000313" key="6">
    <source>
        <dbReference type="Proteomes" id="UP000217005"/>
    </source>
</evidence>
<dbReference type="AlphaFoldDB" id="A0A261SD13"/>
<dbReference type="RefSeq" id="WP_094826107.1">
    <property type="nucleotide sequence ID" value="NZ_NEVL01000003.1"/>
</dbReference>
<dbReference type="Proteomes" id="UP000216354">
    <property type="component" value="Unassembled WGS sequence"/>
</dbReference>
<keyword evidence="5" id="KW-1185">Reference proteome</keyword>
<comment type="caution">
    <text evidence="3">The sequence shown here is derived from an EMBL/GenBank/DDBJ whole genome shotgun (WGS) entry which is preliminary data.</text>
</comment>
<reference evidence="4 5" key="1">
    <citation type="submission" date="2017-05" db="EMBL/GenBank/DDBJ databases">
        <title>Complete and WGS of Bordetella genogroups.</title>
        <authorList>
            <person name="Spilker T."/>
            <person name="Lipuma J."/>
        </authorList>
    </citation>
    <scope>NUCLEOTIDE SEQUENCE [LARGE SCALE GENOMIC DNA]</scope>
    <source>
        <strain evidence="4 5">AU9795</strain>
    </source>
</reference>
<dbReference type="EMBL" id="NEVL01000003">
    <property type="protein sequence ID" value="OZI35298.1"/>
    <property type="molecule type" value="Genomic_DNA"/>
</dbReference>
<dbReference type="Gene3D" id="3.40.190.150">
    <property type="entry name" value="Bordetella uptake gene, domain 1"/>
    <property type="match status" value="1"/>
</dbReference>
<protein>
    <submittedName>
        <fullName evidence="3">ABC transporter substrate-binding protein</fullName>
    </submittedName>
</protein>
<dbReference type="PANTHER" id="PTHR42928:SF5">
    <property type="entry name" value="BLR1237 PROTEIN"/>
    <property type="match status" value="1"/>
</dbReference>
<dbReference type="SUPFAM" id="SSF53850">
    <property type="entry name" value="Periplasmic binding protein-like II"/>
    <property type="match status" value="1"/>
</dbReference>
<dbReference type="Gene3D" id="3.40.190.10">
    <property type="entry name" value="Periplasmic binding protein-like II"/>
    <property type="match status" value="1"/>
</dbReference>
<dbReference type="InterPro" id="IPR042100">
    <property type="entry name" value="Bug_dom1"/>
</dbReference>
<feature type="signal peptide" evidence="2">
    <location>
        <begin position="1"/>
        <end position="29"/>
    </location>
</feature>
<evidence type="ECO:0000256" key="1">
    <source>
        <dbReference type="ARBA" id="ARBA00006987"/>
    </source>
</evidence>
<name>A0A261SD13_9BORD</name>
<dbReference type="EMBL" id="NEVR01000003">
    <property type="protein sequence ID" value="OZI63838.1"/>
    <property type="molecule type" value="Genomic_DNA"/>
</dbReference>
<dbReference type="InterPro" id="IPR005064">
    <property type="entry name" value="BUG"/>
</dbReference>
<dbReference type="Proteomes" id="UP000217005">
    <property type="component" value="Unassembled WGS sequence"/>
</dbReference>
<keyword evidence="2" id="KW-0732">Signal</keyword>
<dbReference type="PIRSF" id="PIRSF017082">
    <property type="entry name" value="YflP"/>
    <property type="match status" value="1"/>
</dbReference>
<proteinExistence type="inferred from homology"/>
<evidence type="ECO:0000313" key="4">
    <source>
        <dbReference type="EMBL" id="OZI63838.1"/>
    </source>
</evidence>
<dbReference type="PANTHER" id="PTHR42928">
    <property type="entry name" value="TRICARBOXYLATE-BINDING PROTEIN"/>
    <property type="match status" value="1"/>
</dbReference>
<organism evidence="3 6">
    <name type="scientific">Bordetella genomosp. 1</name>
    <dbReference type="NCBI Taxonomy" id="1395607"/>
    <lineage>
        <taxon>Bacteria</taxon>
        <taxon>Pseudomonadati</taxon>
        <taxon>Pseudomonadota</taxon>
        <taxon>Betaproteobacteria</taxon>
        <taxon>Burkholderiales</taxon>
        <taxon>Alcaligenaceae</taxon>
        <taxon>Bordetella</taxon>
    </lineage>
</organism>
<evidence type="ECO:0000256" key="2">
    <source>
        <dbReference type="SAM" id="SignalP"/>
    </source>
</evidence>
<reference evidence="3 6" key="2">
    <citation type="submission" date="2017-05" db="EMBL/GenBank/DDBJ databases">
        <title>Complete and WGS of Bordetella genogroups.</title>
        <authorList>
            <person name="Spilker T."/>
            <person name="LiPuma J."/>
        </authorList>
    </citation>
    <scope>NUCLEOTIDE SEQUENCE [LARGE SCALE GENOMIC DNA]</scope>
    <source>
        <strain evidence="3 6">AU17610</strain>
    </source>
</reference>
<sequence length="336" mass="35111">MKGRKYWKSGLGAVIAVAAGLALWSGSGAAPVASDEVARYPNKPVKIIVPVSAGGSADKLARTIAQRLGEKWHQSVVVENQPGASSAIGNAAVAHARPDGYTLLLSGDALSLNALQPQRAYDPQRDLVGVTKAVTNPQLLVVRPGLGVKTFQEFAELVKKKPGEVTLALPGGTGSLQHLAVELLNERIGAKTNQIPYPGGGPASLDLLGGHVDAMLITLAAATENVRSGKLVALAVTTSYRSKALPDVPTLQEAGLPDYVVESWQGLSAPAGTPRPLVERINRDVVAVLREPETASLLENLGFTLAATPPQDVDRTVAEDIATYRRVLASAGVDLK</sequence>
<feature type="chain" id="PRO_5012763134" evidence="2">
    <location>
        <begin position="30"/>
        <end position="336"/>
    </location>
</feature>
<accession>A0A261SD13</accession>
<dbReference type="CDD" id="cd13578">
    <property type="entry name" value="PBP2_Bug27"/>
    <property type="match status" value="1"/>
</dbReference>
<evidence type="ECO:0000313" key="5">
    <source>
        <dbReference type="Proteomes" id="UP000216354"/>
    </source>
</evidence>
<dbReference type="Pfam" id="PF03401">
    <property type="entry name" value="TctC"/>
    <property type="match status" value="1"/>
</dbReference>
<comment type="similarity">
    <text evidence="1">Belongs to the UPF0065 (bug) family.</text>
</comment>